<name>A0A2S0QAT6_NODSP</name>
<dbReference type="KEGG" id="nsp:BMF81_04767"/>
<organism evidence="2 3">
    <name type="scientific">Nodularia spumigena UHCC 0039</name>
    <dbReference type="NCBI Taxonomy" id="1914872"/>
    <lineage>
        <taxon>Bacteria</taxon>
        <taxon>Bacillati</taxon>
        <taxon>Cyanobacteriota</taxon>
        <taxon>Cyanophyceae</taxon>
        <taxon>Nostocales</taxon>
        <taxon>Nodulariaceae</taxon>
        <taxon>Nodularia</taxon>
    </lineage>
</organism>
<keyword evidence="1" id="KW-0812">Transmembrane</keyword>
<dbReference type="AlphaFoldDB" id="A0A2S0QAT6"/>
<feature type="transmembrane region" description="Helical" evidence="1">
    <location>
        <begin position="49"/>
        <end position="65"/>
    </location>
</feature>
<keyword evidence="1" id="KW-1133">Transmembrane helix</keyword>
<dbReference type="Proteomes" id="UP000244056">
    <property type="component" value="Plasmid pUHCC0039a"/>
</dbReference>
<sequence>MIGSDVVYRSPREWSRKMSKPDKFEKNFRPVNKILGESPRLGPFPAEQIFPWIVITLLSIFIFHYVFNAGWLITGLVAGWGCSTWWVLSVQKDYFGKFVGVPRISRGYMRFRSLVNRPNQTSKRRKFRK</sequence>
<keyword evidence="1" id="KW-0472">Membrane</keyword>
<keyword evidence="2" id="KW-0614">Plasmid</keyword>
<evidence type="ECO:0000256" key="1">
    <source>
        <dbReference type="SAM" id="Phobius"/>
    </source>
</evidence>
<proteinExistence type="predicted"/>
<gene>
    <name evidence="2" type="ORF">BMF81_04767</name>
</gene>
<feature type="transmembrane region" description="Helical" evidence="1">
    <location>
        <begin position="71"/>
        <end position="88"/>
    </location>
</feature>
<dbReference type="EMBL" id="CP020115">
    <property type="protein sequence ID" value="AVZ31745.1"/>
    <property type="molecule type" value="Genomic_DNA"/>
</dbReference>
<evidence type="ECO:0000313" key="2">
    <source>
        <dbReference type="EMBL" id="AVZ31745.1"/>
    </source>
</evidence>
<evidence type="ECO:0000313" key="3">
    <source>
        <dbReference type="Proteomes" id="UP000244056"/>
    </source>
</evidence>
<accession>A0A2S0QAT6</accession>
<geneLocation type="plasmid" evidence="3">
    <name>puhcc0039a</name>
</geneLocation>
<protein>
    <submittedName>
        <fullName evidence="2">Uncharacterized protein</fullName>
    </submittedName>
</protein>
<reference evidence="2 3" key="1">
    <citation type="submission" date="2017-03" db="EMBL/GenBank/DDBJ databases">
        <title>Comparative genomics of the toxic Baltic Sea cyanobacteria Nodularia spumigena UHCC 0039 and its response on varying salinity.</title>
        <authorList>
            <person name="Teikari J.E."/>
        </authorList>
    </citation>
    <scope>NUCLEOTIDE SEQUENCE [LARGE SCALE GENOMIC DNA]</scope>
    <source>
        <strain evidence="2 3">UHCC 0039</strain>
        <plasmid evidence="3">puhcc0039a</plasmid>
    </source>
</reference>